<dbReference type="AlphaFoldDB" id="A0A5R9F6K0"/>
<dbReference type="GO" id="GO:0004519">
    <property type="term" value="F:endonuclease activity"/>
    <property type="evidence" value="ECO:0007669"/>
    <property type="project" value="TreeGrafter"/>
</dbReference>
<dbReference type="Proteomes" id="UP000308230">
    <property type="component" value="Unassembled WGS sequence"/>
</dbReference>
<name>A0A5R9F6K0_9BACL</name>
<dbReference type="GO" id="GO:0003676">
    <property type="term" value="F:nucleic acid binding"/>
    <property type="evidence" value="ECO:0007669"/>
    <property type="project" value="InterPro"/>
</dbReference>
<protein>
    <recommendedName>
        <fullName evidence="1">DNA/RNA non-specific endonuclease/pyrophosphatase/phosphodiesterase domain-containing protein</fullName>
    </recommendedName>
</protein>
<comment type="caution">
    <text evidence="2">The sequence shown here is derived from an EMBL/GenBank/DDBJ whole genome shotgun (WGS) entry which is preliminary data.</text>
</comment>
<feature type="domain" description="DNA/RNA non-specific endonuclease/pyrophosphatase/phosphodiesterase" evidence="1">
    <location>
        <begin position="5"/>
        <end position="150"/>
    </location>
</feature>
<dbReference type="InterPro" id="IPR044929">
    <property type="entry name" value="DNA/RNA_non-sp_Endonuclease_sf"/>
</dbReference>
<evidence type="ECO:0000313" key="2">
    <source>
        <dbReference type="EMBL" id="TLS36453.1"/>
    </source>
</evidence>
<sequence>MEARDAEYDSFSWANIAPQHHKFHMTDWGKLERWIISETGTKNKKLSVFTGPIYTDADREYCGYNKSLGCNFKIPAGFWKVVFYIGKDNKLRSAAFVILQDDYWKQRNQFSIFHTDEYRLMENFEELEKFQVPLTEITKITGIIFDNKLYQTNPLYYYANTATITENIATPESYKINKPSDIIIERE</sequence>
<dbReference type="OrthoDB" id="9770276at2"/>
<dbReference type="Pfam" id="PF01223">
    <property type="entry name" value="Endonuclease_NS"/>
    <property type="match status" value="1"/>
</dbReference>
<dbReference type="PANTHER" id="PTHR13966:SF5">
    <property type="entry name" value="ENDONUCLEASE G, MITOCHONDRIAL"/>
    <property type="match status" value="1"/>
</dbReference>
<evidence type="ECO:0000259" key="1">
    <source>
        <dbReference type="Pfam" id="PF01223"/>
    </source>
</evidence>
<dbReference type="GO" id="GO:0016787">
    <property type="term" value="F:hydrolase activity"/>
    <property type="evidence" value="ECO:0007669"/>
    <property type="project" value="InterPro"/>
</dbReference>
<reference evidence="2 3" key="1">
    <citation type="submission" date="2019-04" db="EMBL/GenBank/DDBJ databases">
        <title>Bacillus caeni sp. nov., a bacterium isolated from mangrove sediment.</title>
        <authorList>
            <person name="Huang H."/>
            <person name="Mo K."/>
            <person name="Hu Y."/>
        </authorList>
    </citation>
    <scope>NUCLEOTIDE SEQUENCE [LARGE SCALE GENOMIC DNA]</scope>
    <source>
        <strain evidence="2 3">HB172195</strain>
    </source>
</reference>
<proteinExistence type="predicted"/>
<dbReference type="PANTHER" id="PTHR13966">
    <property type="entry name" value="ENDONUCLEASE RELATED"/>
    <property type="match status" value="1"/>
</dbReference>
<dbReference type="GO" id="GO:0046872">
    <property type="term" value="F:metal ion binding"/>
    <property type="evidence" value="ECO:0007669"/>
    <property type="project" value="InterPro"/>
</dbReference>
<accession>A0A5R9F6K0</accession>
<dbReference type="Gene3D" id="3.40.570.10">
    <property type="entry name" value="Extracellular Endonuclease, subunit A"/>
    <property type="match status" value="1"/>
</dbReference>
<evidence type="ECO:0000313" key="3">
    <source>
        <dbReference type="Proteomes" id="UP000308230"/>
    </source>
</evidence>
<dbReference type="EMBL" id="SWLG01000010">
    <property type="protein sequence ID" value="TLS36453.1"/>
    <property type="molecule type" value="Genomic_DNA"/>
</dbReference>
<gene>
    <name evidence="2" type="ORF">FCL54_14610</name>
</gene>
<dbReference type="SUPFAM" id="SSF54060">
    <property type="entry name" value="His-Me finger endonucleases"/>
    <property type="match status" value="1"/>
</dbReference>
<dbReference type="InterPro" id="IPR001604">
    <property type="entry name" value="Endo_G_ENPP1-like_dom"/>
</dbReference>
<dbReference type="InterPro" id="IPR044925">
    <property type="entry name" value="His-Me_finger_sf"/>
</dbReference>
<organism evidence="2 3">
    <name type="scientific">Exobacillus caeni</name>
    <dbReference type="NCBI Taxonomy" id="2574798"/>
    <lineage>
        <taxon>Bacteria</taxon>
        <taxon>Bacillati</taxon>
        <taxon>Bacillota</taxon>
        <taxon>Bacilli</taxon>
        <taxon>Bacillales</taxon>
        <taxon>Guptibacillaceae</taxon>
        <taxon>Exobacillus</taxon>
    </lineage>
</organism>
<dbReference type="InterPro" id="IPR040255">
    <property type="entry name" value="Non-specific_endonuclease"/>
</dbReference>
<keyword evidence="3" id="KW-1185">Reference proteome</keyword>